<gene>
    <name evidence="2" type="ORF">MRATA1EN1_LOCUS6915</name>
</gene>
<dbReference type="EMBL" id="OX459952">
    <property type="protein sequence ID" value="CAI9157953.1"/>
    <property type="molecule type" value="Genomic_DNA"/>
</dbReference>
<dbReference type="Proteomes" id="UP001176941">
    <property type="component" value="Chromosome 16"/>
</dbReference>
<evidence type="ECO:0000313" key="2">
    <source>
        <dbReference type="EMBL" id="CAI9157953.1"/>
    </source>
</evidence>
<feature type="region of interest" description="Disordered" evidence="1">
    <location>
        <begin position="82"/>
        <end position="103"/>
    </location>
</feature>
<keyword evidence="3" id="KW-1185">Reference proteome</keyword>
<organism evidence="2 3">
    <name type="scientific">Rangifer tarandus platyrhynchus</name>
    <name type="common">Svalbard reindeer</name>
    <dbReference type="NCBI Taxonomy" id="3082113"/>
    <lineage>
        <taxon>Eukaryota</taxon>
        <taxon>Metazoa</taxon>
        <taxon>Chordata</taxon>
        <taxon>Craniata</taxon>
        <taxon>Vertebrata</taxon>
        <taxon>Euteleostomi</taxon>
        <taxon>Mammalia</taxon>
        <taxon>Eutheria</taxon>
        <taxon>Laurasiatheria</taxon>
        <taxon>Artiodactyla</taxon>
        <taxon>Ruminantia</taxon>
        <taxon>Pecora</taxon>
        <taxon>Cervidae</taxon>
        <taxon>Odocoileinae</taxon>
        <taxon>Rangifer</taxon>
    </lineage>
</organism>
<proteinExistence type="predicted"/>
<protein>
    <submittedName>
        <fullName evidence="2">Uncharacterized protein</fullName>
    </submittedName>
</protein>
<reference evidence="2" key="1">
    <citation type="submission" date="2023-04" db="EMBL/GenBank/DDBJ databases">
        <authorList>
            <consortium name="ELIXIR-Norway"/>
        </authorList>
    </citation>
    <scope>NUCLEOTIDE SEQUENCE [LARGE SCALE GENOMIC DNA]</scope>
</reference>
<feature type="compositionally biased region" description="Polar residues" evidence="1">
    <location>
        <begin position="12"/>
        <end position="25"/>
    </location>
</feature>
<feature type="region of interest" description="Disordered" evidence="1">
    <location>
        <begin position="1"/>
        <end position="52"/>
    </location>
</feature>
<evidence type="ECO:0000313" key="3">
    <source>
        <dbReference type="Proteomes" id="UP001176941"/>
    </source>
</evidence>
<name>A0ABN8YBY7_RANTA</name>
<sequence length="103" mass="11112">MQGLSRLEEPLASSQLPMQSATPVTKKTWEVLPSAQDSARKEERACISLPPSPHGESQLNLFTYNHGGTFTSLACTPRVLAWGREPSGAPRSSGKKAGPQSHR</sequence>
<evidence type="ECO:0000256" key="1">
    <source>
        <dbReference type="SAM" id="MobiDB-lite"/>
    </source>
</evidence>
<accession>A0ABN8YBY7</accession>